<feature type="compositionally biased region" description="Basic and acidic residues" evidence="1">
    <location>
        <begin position="321"/>
        <end position="355"/>
    </location>
</feature>
<dbReference type="EMBL" id="JARBHB010000001">
    <property type="protein sequence ID" value="KAJ8897365.1"/>
    <property type="molecule type" value="Genomic_DNA"/>
</dbReference>
<name>A0ABQ9IKY6_9NEOP</name>
<sequence length="372" mass="42813">MVASECVVCTAYRHSVTPTFTSSDHGISRCRGQRSGSNARLLPRRTGFDSRRTTLGFFELGNCSGRCCWSMGFLGDLLFPPLSHSSSAPYPSLSTSIGSQDLFVNCHPRISTPRQFATVRCCCHTEPRAARDKETESVYDKSPSSPACTLRNITRACRSRTYSMPQQTRSGFRGVSKCLWLWMTCASVHLTTYWIVSPAPTTHSNATIVYGGLRLPLGIFPCYTDANFVRNVFLRRQMLVEWREPNDGNVRAREDIEVSMGQRRNKWTGETGDPREYPPTSGIVRHYSRLRKSGVNRQGLNPVRLSGRRSWGRKIEKLQTRKSYKEEHKIRNEYKKNLRKYGEKYKNKKEEDKKEERKKKWKESGEENRERK</sequence>
<keyword evidence="3" id="KW-1185">Reference proteome</keyword>
<organism evidence="2 3">
    <name type="scientific">Dryococelus australis</name>
    <dbReference type="NCBI Taxonomy" id="614101"/>
    <lineage>
        <taxon>Eukaryota</taxon>
        <taxon>Metazoa</taxon>
        <taxon>Ecdysozoa</taxon>
        <taxon>Arthropoda</taxon>
        <taxon>Hexapoda</taxon>
        <taxon>Insecta</taxon>
        <taxon>Pterygota</taxon>
        <taxon>Neoptera</taxon>
        <taxon>Polyneoptera</taxon>
        <taxon>Phasmatodea</taxon>
        <taxon>Verophasmatodea</taxon>
        <taxon>Anareolatae</taxon>
        <taxon>Phasmatidae</taxon>
        <taxon>Eurycanthinae</taxon>
        <taxon>Dryococelus</taxon>
    </lineage>
</organism>
<evidence type="ECO:0000313" key="2">
    <source>
        <dbReference type="EMBL" id="KAJ8897365.1"/>
    </source>
</evidence>
<reference evidence="2 3" key="1">
    <citation type="submission" date="2023-02" db="EMBL/GenBank/DDBJ databases">
        <title>LHISI_Scaffold_Assembly.</title>
        <authorList>
            <person name="Stuart O.P."/>
            <person name="Cleave R."/>
            <person name="Magrath M.J.L."/>
            <person name="Mikheyev A.S."/>
        </authorList>
    </citation>
    <scope>NUCLEOTIDE SEQUENCE [LARGE SCALE GENOMIC DNA]</scope>
    <source>
        <strain evidence="2">Daus_M_001</strain>
        <tissue evidence="2">Leg muscle</tissue>
    </source>
</reference>
<feature type="region of interest" description="Disordered" evidence="1">
    <location>
        <begin position="321"/>
        <end position="372"/>
    </location>
</feature>
<proteinExistence type="predicted"/>
<evidence type="ECO:0000313" key="3">
    <source>
        <dbReference type="Proteomes" id="UP001159363"/>
    </source>
</evidence>
<dbReference type="Proteomes" id="UP001159363">
    <property type="component" value="Chromosome 1"/>
</dbReference>
<feature type="compositionally biased region" description="Basic and acidic residues" evidence="1">
    <location>
        <begin position="362"/>
        <end position="372"/>
    </location>
</feature>
<comment type="caution">
    <text evidence="2">The sequence shown here is derived from an EMBL/GenBank/DDBJ whole genome shotgun (WGS) entry which is preliminary data.</text>
</comment>
<gene>
    <name evidence="2" type="ORF">PR048_002711</name>
</gene>
<evidence type="ECO:0000256" key="1">
    <source>
        <dbReference type="SAM" id="MobiDB-lite"/>
    </source>
</evidence>
<protein>
    <submittedName>
        <fullName evidence="2">Uncharacterized protein</fullName>
    </submittedName>
</protein>
<accession>A0ABQ9IKY6</accession>